<accession>A0A9Q1JYD5</accession>
<keyword evidence="3" id="KW-1185">Reference proteome</keyword>
<evidence type="ECO:0000256" key="1">
    <source>
        <dbReference type="SAM" id="MobiDB-lite"/>
    </source>
</evidence>
<evidence type="ECO:0000313" key="3">
    <source>
        <dbReference type="Proteomes" id="UP001153076"/>
    </source>
</evidence>
<dbReference type="EMBL" id="JAKOGI010000561">
    <property type="protein sequence ID" value="KAJ8433082.1"/>
    <property type="molecule type" value="Genomic_DNA"/>
</dbReference>
<organism evidence="2 3">
    <name type="scientific">Carnegiea gigantea</name>
    <dbReference type="NCBI Taxonomy" id="171969"/>
    <lineage>
        <taxon>Eukaryota</taxon>
        <taxon>Viridiplantae</taxon>
        <taxon>Streptophyta</taxon>
        <taxon>Embryophyta</taxon>
        <taxon>Tracheophyta</taxon>
        <taxon>Spermatophyta</taxon>
        <taxon>Magnoliopsida</taxon>
        <taxon>eudicotyledons</taxon>
        <taxon>Gunneridae</taxon>
        <taxon>Pentapetalae</taxon>
        <taxon>Caryophyllales</taxon>
        <taxon>Cactineae</taxon>
        <taxon>Cactaceae</taxon>
        <taxon>Cactoideae</taxon>
        <taxon>Echinocereeae</taxon>
        <taxon>Carnegiea</taxon>
    </lineage>
</organism>
<dbReference type="Proteomes" id="UP001153076">
    <property type="component" value="Unassembled WGS sequence"/>
</dbReference>
<feature type="region of interest" description="Disordered" evidence="1">
    <location>
        <begin position="120"/>
        <end position="139"/>
    </location>
</feature>
<proteinExistence type="predicted"/>
<comment type="caution">
    <text evidence="2">The sequence shown here is derived from an EMBL/GenBank/DDBJ whole genome shotgun (WGS) entry which is preliminary data.</text>
</comment>
<dbReference type="AlphaFoldDB" id="A0A9Q1JYD5"/>
<feature type="compositionally biased region" description="Basic and acidic residues" evidence="1">
    <location>
        <begin position="1"/>
        <end position="24"/>
    </location>
</feature>
<gene>
    <name evidence="2" type="ORF">Cgig2_014130</name>
</gene>
<evidence type="ECO:0000313" key="2">
    <source>
        <dbReference type="EMBL" id="KAJ8433082.1"/>
    </source>
</evidence>
<name>A0A9Q1JYD5_9CARY</name>
<protein>
    <submittedName>
        <fullName evidence="2">Uncharacterized protein</fullName>
    </submittedName>
</protein>
<feature type="region of interest" description="Disordered" evidence="1">
    <location>
        <begin position="1"/>
        <end position="27"/>
    </location>
</feature>
<feature type="compositionally biased region" description="Basic and acidic residues" evidence="1">
    <location>
        <begin position="120"/>
        <end position="134"/>
    </location>
</feature>
<sequence length="286" mass="31925">MRETVGSDGGVREPHYRPHHDILPARRPKLKHPRREIVPLMHPILGFRGQEVNPTGIICLALYPHGLQRHPRVVGLTQLRSSLHRTCCSSSIKQMMALLGNSKGIKGYLVRIWPLVERSDEQRPDGQRPSDKKPRVTLSPPTETITTCILTSGSSQPEPEDSLGGIFRLTLTLILGGHQLELNLVRVFAYLTSVTVALDILNVCLEVPFRLKIVRGHGLQEFPRSSIIFLARNLLDLRLDVSIFQLEPPKLPCPSLVFPSGACTWLLSPQPFAIPLRGRGSVPLRE</sequence>
<reference evidence="2" key="1">
    <citation type="submission" date="2022-04" db="EMBL/GenBank/DDBJ databases">
        <title>Carnegiea gigantea Genome sequencing and assembly v2.</title>
        <authorList>
            <person name="Copetti D."/>
            <person name="Sanderson M.J."/>
            <person name="Burquez A."/>
            <person name="Wojciechowski M.F."/>
        </authorList>
    </citation>
    <scope>NUCLEOTIDE SEQUENCE</scope>
    <source>
        <strain evidence="2">SGP5-SGP5p</strain>
        <tissue evidence="2">Aerial part</tissue>
    </source>
</reference>